<keyword evidence="3" id="KW-1185">Reference proteome</keyword>
<evidence type="ECO:0000256" key="1">
    <source>
        <dbReference type="SAM" id="SignalP"/>
    </source>
</evidence>
<dbReference type="InterPro" id="IPR021647">
    <property type="entry name" value="CusF_Ec"/>
</dbReference>
<dbReference type="PROSITE" id="PS51257">
    <property type="entry name" value="PROKAR_LIPOPROTEIN"/>
    <property type="match status" value="1"/>
</dbReference>
<dbReference type="Gene3D" id="2.40.50.320">
    <property type="entry name" value="Copper binding periplasmic protein CusF"/>
    <property type="match status" value="1"/>
</dbReference>
<feature type="chain" id="PRO_5032340771" evidence="1">
    <location>
        <begin position="23"/>
        <end position="165"/>
    </location>
</feature>
<proteinExistence type="predicted"/>
<feature type="signal peptide" evidence="1">
    <location>
        <begin position="1"/>
        <end position="22"/>
    </location>
</feature>
<organism evidence="2 3">
    <name type="scientific">Parvularcula dongshanensis</name>
    <dbReference type="NCBI Taxonomy" id="1173995"/>
    <lineage>
        <taxon>Bacteria</taxon>
        <taxon>Pseudomonadati</taxon>
        <taxon>Pseudomonadota</taxon>
        <taxon>Alphaproteobacteria</taxon>
        <taxon>Parvularculales</taxon>
        <taxon>Parvularculaceae</taxon>
        <taxon>Parvularcula</taxon>
    </lineage>
</organism>
<evidence type="ECO:0000313" key="3">
    <source>
        <dbReference type="Proteomes" id="UP000563524"/>
    </source>
</evidence>
<dbReference type="Proteomes" id="UP000563524">
    <property type="component" value="Unassembled WGS sequence"/>
</dbReference>
<name>A0A840I7L1_9PROT</name>
<keyword evidence="1" id="KW-0732">Signal</keyword>
<protein>
    <submittedName>
        <fullName evidence="2">Cu/Ag efflux protein CusF</fullName>
    </submittedName>
</protein>
<dbReference type="RefSeq" id="WP_183819623.1">
    <property type="nucleotide sequence ID" value="NZ_JACHOB010000007.1"/>
</dbReference>
<dbReference type="InterPro" id="IPR042230">
    <property type="entry name" value="CusF_sf"/>
</dbReference>
<reference evidence="2 3" key="1">
    <citation type="submission" date="2020-08" db="EMBL/GenBank/DDBJ databases">
        <title>Genomic Encyclopedia of Type Strains, Phase IV (KMG-IV): sequencing the most valuable type-strain genomes for metagenomic binning, comparative biology and taxonomic classification.</title>
        <authorList>
            <person name="Goeker M."/>
        </authorList>
    </citation>
    <scope>NUCLEOTIDE SEQUENCE [LARGE SCALE GENOMIC DNA]</scope>
    <source>
        <strain evidence="2 3">DSM 102850</strain>
    </source>
</reference>
<gene>
    <name evidence="2" type="ORF">GGQ59_002793</name>
</gene>
<accession>A0A840I7L1</accession>
<comment type="caution">
    <text evidence="2">The sequence shown here is derived from an EMBL/GenBank/DDBJ whole genome shotgun (WGS) entry which is preliminary data.</text>
</comment>
<evidence type="ECO:0000313" key="2">
    <source>
        <dbReference type="EMBL" id="MBB4660243.1"/>
    </source>
</evidence>
<dbReference type="AlphaFoldDB" id="A0A840I7L1"/>
<dbReference type="Pfam" id="PF11604">
    <property type="entry name" value="CusF_Ec"/>
    <property type="match status" value="1"/>
</dbReference>
<sequence>MRTILTMSAATLLLAACGVEDASVDEPATTAPTDRAAAMPMQAADMQNMDRMDHDAMMRGDMSMGMGKGRVVEIDEDGNRVRIDHDAIEGVGMAAMTMFFEAKRGVDLAALEAGDEVHFMLEKGRDSTYRISAICDIEGQEHERCMASMHEMMPEGMRNGMGHDR</sequence>
<dbReference type="EMBL" id="JACHOB010000007">
    <property type="protein sequence ID" value="MBB4660243.1"/>
    <property type="molecule type" value="Genomic_DNA"/>
</dbReference>